<organism evidence="4 5">
    <name type="scientific">Streptococcus suis</name>
    <dbReference type="NCBI Taxonomy" id="1307"/>
    <lineage>
        <taxon>Bacteria</taxon>
        <taxon>Bacillati</taxon>
        <taxon>Bacillota</taxon>
        <taxon>Bacilli</taxon>
        <taxon>Lactobacillales</taxon>
        <taxon>Streptococcaceae</taxon>
        <taxon>Streptococcus</taxon>
    </lineage>
</organism>
<evidence type="ECO:0000256" key="2">
    <source>
        <dbReference type="SAM" id="Phobius"/>
    </source>
</evidence>
<feature type="transmembrane region" description="Helical" evidence="2">
    <location>
        <begin position="226"/>
        <end position="244"/>
    </location>
</feature>
<feature type="transmembrane region" description="Helical" evidence="2">
    <location>
        <begin position="80"/>
        <end position="100"/>
    </location>
</feature>
<dbReference type="EMBL" id="FIFW01000015">
    <property type="protein sequence ID" value="CYU71542.1"/>
    <property type="molecule type" value="Genomic_DNA"/>
</dbReference>
<feature type="transmembrane region" description="Helical" evidence="2">
    <location>
        <begin position="37"/>
        <end position="59"/>
    </location>
</feature>
<evidence type="ECO:0000259" key="3">
    <source>
        <dbReference type="Pfam" id="PF02517"/>
    </source>
</evidence>
<dbReference type="InterPro" id="IPR003675">
    <property type="entry name" value="Rce1/LyrA-like_dom"/>
</dbReference>
<evidence type="ECO:0000313" key="5">
    <source>
        <dbReference type="Proteomes" id="UP000073434"/>
    </source>
</evidence>
<dbReference type="Proteomes" id="UP000073434">
    <property type="component" value="Unassembled WGS sequence"/>
</dbReference>
<keyword evidence="2" id="KW-0472">Membrane</keyword>
<evidence type="ECO:0000313" key="4">
    <source>
        <dbReference type="EMBL" id="CYU71542.1"/>
    </source>
</evidence>
<dbReference type="GO" id="GO:0004175">
    <property type="term" value="F:endopeptidase activity"/>
    <property type="evidence" value="ECO:0007669"/>
    <property type="project" value="UniProtKB-ARBA"/>
</dbReference>
<keyword evidence="4" id="KW-0378">Hydrolase</keyword>
<feature type="transmembrane region" description="Helical" evidence="2">
    <location>
        <begin position="166"/>
        <end position="185"/>
    </location>
</feature>
<dbReference type="PANTHER" id="PTHR39430:SF1">
    <property type="entry name" value="PROTEASE"/>
    <property type="match status" value="1"/>
</dbReference>
<keyword evidence="2" id="KW-1133">Transmembrane helix</keyword>
<feature type="transmembrane region" description="Helical" evidence="2">
    <location>
        <begin position="112"/>
        <end position="132"/>
    </location>
</feature>
<dbReference type="GO" id="GO:0006508">
    <property type="term" value="P:proteolysis"/>
    <property type="evidence" value="ECO:0007669"/>
    <property type="project" value="UniProtKB-KW"/>
</dbReference>
<feature type="domain" description="CAAX prenyl protease 2/Lysostaphin resistance protein A-like" evidence="3">
    <location>
        <begin position="112"/>
        <end position="204"/>
    </location>
</feature>
<sequence length="250" mass="27144">MKPLTKLTCIGFCTLAFGAMMTSGLIAFLPQLALGDNIVTTVLMAGLYIFLYYLFAKWLSRRLGMSLIQFRITLVKPSQFWLVVAIFLPLTVLLVLYLLGGKVTLTDDLVNSIFMGAIAAPIVEEMCFRGIMMHLLEQSFSRKVAILGPSVFFGLVHLLNGSVSSLTALQLLIAGTLVGSLFSLATLQTGSVLSSILVHSLWNLSTSILLFDNQTSLFGGEYGVDVSPIASLAYLIVILLSMIAHRKKAS</sequence>
<protein>
    <submittedName>
        <fullName evidence="4">CAAX amino terminal protease family protein</fullName>
    </submittedName>
</protein>
<gene>
    <name evidence="4" type="ORF">ERS132385_01496</name>
</gene>
<comment type="similarity">
    <text evidence="1">Belongs to the UPF0177 family.</text>
</comment>
<accession>A0A0Z8F0E5</accession>
<dbReference type="AlphaFoldDB" id="A0A0Z8F0E5"/>
<dbReference type="GO" id="GO:0080120">
    <property type="term" value="P:CAAX-box protein maturation"/>
    <property type="evidence" value="ECO:0007669"/>
    <property type="project" value="UniProtKB-ARBA"/>
</dbReference>
<proteinExistence type="inferred from homology"/>
<feature type="transmembrane region" description="Helical" evidence="2">
    <location>
        <begin position="144"/>
        <end position="160"/>
    </location>
</feature>
<dbReference type="PANTHER" id="PTHR39430">
    <property type="entry name" value="MEMBRANE-ASSOCIATED PROTEASE-RELATED"/>
    <property type="match status" value="1"/>
</dbReference>
<keyword evidence="4" id="KW-0645">Protease</keyword>
<feature type="transmembrane region" description="Helical" evidence="2">
    <location>
        <begin position="192"/>
        <end position="211"/>
    </location>
</feature>
<reference evidence="4 5" key="1">
    <citation type="submission" date="2016-02" db="EMBL/GenBank/DDBJ databases">
        <authorList>
            <consortium name="Pathogen Informatics"/>
        </authorList>
    </citation>
    <scope>NUCLEOTIDE SEQUENCE [LARGE SCALE GENOMIC DNA]</scope>
    <source>
        <strain evidence="4 5">LSS23</strain>
    </source>
</reference>
<dbReference type="Pfam" id="PF02517">
    <property type="entry name" value="Rce1-like"/>
    <property type="match status" value="1"/>
</dbReference>
<dbReference type="RefSeq" id="WP_044688233.1">
    <property type="nucleotide sequence ID" value="NZ_CEEW01000049.1"/>
</dbReference>
<evidence type="ECO:0000256" key="1">
    <source>
        <dbReference type="ARBA" id="ARBA00009067"/>
    </source>
</evidence>
<name>A0A0Z8F0E5_STRSU</name>
<keyword evidence="2" id="KW-0812">Transmembrane</keyword>